<evidence type="ECO:0000256" key="1">
    <source>
        <dbReference type="SAM" id="SignalP"/>
    </source>
</evidence>
<proteinExistence type="predicted"/>
<dbReference type="Pfam" id="PF01161">
    <property type="entry name" value="PBP"/>
    <property type="match status" value="1"/>
</dbReference>
<accession>A0A8I2YN99</accession>
<keyword evidence="3" id="KW-1185">Reference proteome</keyword>
<dbReference type="EMBL" id="JAGFBS010000012">
    <property type="protein sequence ID" value="KAG6376044.1"/>
    <property type="molecule type" value="Genomic_DNA"/>
</dbReference>
<gene>
    <name evidence="2" type="ORF">JVT61DRAFT_2012</name>
</gene>
<dbReference type="CDD" id="cd00866">
    <property type="entry name" value="PEBP_euk"/>
    <property type="match status" value="1"/>
</dbReference>
<dbReference type="InterPro" id="IPR036610">
    <property type="entry name" value="PEBP-like_sf"/>
</dbReference>
<dbReference type="PANTHER" id="PTHR11362">
    <property type="entry name" value="PHOSPHATIDYLETHANOLAMINE-BINDING PROTEIN"/>
    <property type="match status" value="1"/>
</dbReference>
<evidence type="ECO:0000313" key="2">
    <source>
        <dbReference type="EMBL" id="KAG6376044.1"/>
    </source>
</evidence>
<evidence type="ECO:0000313" key="3">
    <source>
        <dbReference type="Proteomes" id="UP000683000"/>
    </source>
</evidence>
<dbReference type="AlphaFoldDB" id="A0A8I2YN99"/>
<reference evidence="2" key="1">
    <citation type="submission" date="2021-03" db="EMBL/GenBank/DDBJ databases">
        <title>Evolutionary innovations through gain and loss of genes in the ectomycorrhizal Boletales.</title>
        <authorList>
            <person name="Wu G."/>
            <person name="Miyauchi S."/>
            <person name="Morin E."/>
            <person name="Yang Z.-L."/>
            <person name="Xu J."/>
            <person name="Martin F.M."/>
        </authorList>
    </citation>
    <scope>NUCLEOTIDE SEQUENCE</scope>
    <source>
        <strain evidence="2">BR01</strain>
    </source>
</reference>
<name>A0A8I2YN99_9AGAM</name>
<organism evidence="2 3">
    <name type="scientific">Boletus reticuloceps</name>
    <dbReference type="NCBI Taxonomy" id="495285"/>
    <lineage>
        <taxon>Eukaryota</taxon>
        <taxon>Fungi</taxon>
        <taxon>Dikarya</taxon>
        <taxon>Basidiomycota</taxon>
        <taxon>Agaricomycotina</taxon>
        <taxon>Agaricomycetes</taxon>
        <taxon>Agaricomycetidae</taxon>
        <taxon>Boletales</taxon>
        <taxon>Boletineae</taxon>
        <taxon>Boletaceae</taxon>
        <taxon>Boletoideae</taxon>
        <taxon>Boletus</taxon>
    </lineage>
</organism>
<feature type="chain" id="PRO_5034521395" evidence="1">
    <location>
        <begin position="22"/>
        <end position="261"/>
    </location>
</feature>
<comment type="caution">
    <text evidence="2">The sequence shown here is derived from an EMBL/GenBank/DDBJ whole genome shotgun (WGS) entry which is preliminary data.</text>
</comment>
<dbReference type="OrthoDB" id="2506647at2759"/>
<dbReference type="Gene3D" id="3.90.280.10">
    <property type="entry name" value="PEBP-like"/>
    <property type="match status" value="1"/>
</dbReference>
<dbReference type="SUPFAM" id="SSF49777">
    <property type="entry name" value="PEBP-like"/>
    <property type="match status" value="1"/>
</dbReference>
<keyword evidence="1" id="KW-0732">Signal</keyword>
<feature type="signal peptide" evidence="1">
    <location>
        <begin position="1"/>
        <end position="21"/>
    </location>
</feature>
<sequence length="261" mass="27145">MLSFKLLGLALALCSIPPVPAQPNNTQVEIEAVTAHFTQSGLVPAVLSKFTPSALLAVSFKGLGKIAIGQPVSREQALYEPNLSLTAANSSVTLQGRYTIVMADAGPPGADQSHGQRRHWLVNGATIPAPTNVNVSMVGATAVTRYIPPNPPVGDGPHRYAILVFAQPVDFLPPADLLWENTGGGIFAVEDYVRASYFTCQRGPATVTLPLTSAVVSATLPGWKGAAQPTGATAQKTNSGLSATRNALALFLAPIMGLLAL</sequence>
<protein>
    <submittedName>
        <fullName evidence="2">Phosphatidylethanolamine-binding protein</fullName>
    </submittedName>
</protein>
<dbReference type="InterPro" id="IPR035810">
    <property type="entry name" value="PEBP_euk"/>
</dbReference>
<dbReference type="PANTHER" id="PTHR11362:SF140">
    <property type="entry name" value="PEBP-LIKE PROTEIN"/>
    <property type="match status" value="1"/>
</dbReference>
<dbReference type="InterPro" id="IPR008914">
    <property type="entry name" value="PEBP"/>
</dbReference>
<dbReference type="Proteomes" id="UP000683000">
    <property type="component" value="Unassembled WGS sequence"/>
</dbReference>